<keyword evidence="8" id="KW-1185">Reference proteome</keyword>
<evidence type="ECO:0000256" key="4">
    <source>
        <dbReference type="ARBA" id="ARBA00023136"/>
    </source>
</evidence>
<evidence type="ECO:0000256" key="1">
    <source>
        <dbReference type="ARBA" id="ARBA00004141"/>
    </source>
</evidence>
<dbReference type="PANTHER" id="PTHR31465">
    <property type="entry name" value="PROTEIN RTA1-RELATED"/>
    <property type="match status" value="1"/>
</dbReference>
<accession>A0AAE1IF34</accession>
<proteinExistence type="predicted"/>
<evidence type="ECO:0000256" key="3">
    <source>
        <dbReference type="ARBA" id="ARBA00022989"/>
    </source>
</evidence>
<feature type="transmembrane region" description="Helical" evidence="6">
    <location>
        <begin position="415"/>
        <end position="437"/>
    </location>
</feature>
<gene>
    <name evidence="7" type="ORF">Triagg1_4329</name>
</gene>
<comment type="caution">
    <text evidence="7">The sequence shown here is derived from an EMBL/GenBank/DDBJ whole genome shotgun (WGS) entry which is preliminary data.</text>
</comment>
<dbReference type="InterPro" id="IPR021858">
    <property type="entry name" value="Fun_TF"/>
</dbReference>
<keyword evidence="5" id="KW-0539">Nucleus</keyword>
<feature type="transmembrane region" description="Helical" evidence="6">
    <location>
        <begin position="309"/>
        <end position="327"/>
    </location>
</feature>
<keyword evidence="2 6" id="KW-0812">Transmembrane</keyword>
<dbReference type="AlphaFoldDB" id="A0AAE1IF34"/>
<evidence type="ECO:0000313" key="7">
    <source>
        <dbReference type="EMBL" id="KAK4076726.1"/>
    </source>
</evidence>
<keyword evidence="3 6" id="KW-1133">Transmembrane helix</keyword>
<organism evidence="7 8">
    <name type="scientific">Trichoderma aggressivum f. europaeum</name>
    <dbReference type="NCBI Taxonomy" id="173218"/>
    <lineage>
        <taxon>Eukaryota</taxon>
        <taxon>Fungi</taxon>
        <taxon>Dikarya</taxon>
        <taxon>Ascomycota</taxon>
        <taxon>Pezizomycotina</taxon>
        <taxon>Sordariomycetes</taxon>
        <taxon>Hypocreomycetidae</taxon>
        <taxon>Hypocreales</taxon>
        <taxon>Hypocreaceae</taxon>
        <taxon>Trichoderma</taxon>
    </lineage>
</organism>
<sequence length="632" mass="70705">MVEKFYLYWGLAVRSLNEDLGMEDRRSGDSVIAGILTLLLADVQHGSSLNWRCHLDAIYRLIMLRGGFYAVAESKSMEPLLLCFWSIAVMGNTTCPASDLFMTTFQLGTLKFLPQQYITTVSPIQLCPVPLFIEIIRINHLRMRVTRPDAADTEAFQKESFEILERINCFSPHRLAQSRGSNQEVWTLVGLVYQAAAALYCVLSLQSLSVLPETPALRVQCATHGRLMQTLLVEALASKSLKRFMIWPLVVLGVEAVHGDAPMRAFVAKELSELSQSVGTHVPLTAKRVLGEFWASGKTRWDACFDRPGAPVFFTVAFAISAVFHIWQCWRYKAFRLIGLHSVCAVLFTLGFAFREYASYHYIYTGTGGTPLIIFILSQVFINVCPPLLELSNYHVLGRVFGYVPHCAPIPASRVLLTFGGLMGLVETLNAVGAALSANPSASPSQQKLASNLLIAVLVIQLGVIATFFCMAAIFHMRCRKAAVQAKAVKTMLTTLYMSMILIFIRCVYRLVEHTGNTKIDIADIEALEKLSPLLRYEVFFYIFEATLMFLNSAIWNVWNAGRFLPRNPHTYLAQDGTEATVEVIPDNRSFLAKIAHVLTFGLLFRRKNTAVRFEELAAYDRNEQAGAQIHK</sequence>
<dbReference type="Pfam" id="PF04479">
    <property type="entry name" value="RTA1"/>
    <property type="match status" value="1"/>
</dbReference>
<evidence type="ECO:0000313" key="8">
    <source>
        <dbReference type="Proteomes" id="UP001273209"/>
    </source>
</evidence>
<dbReference type="EMBL" id="JAWRVG010000013">
    <property type="protein sequence ID" value="KAK4076726.1"/>
    <property type="molecule type" value="Genomic_DNA"/>
</dbReference>
<evidence type="ECO:0000256" key="6">
    <source>
        <dbReference type="SAM" id="Phobius"/>
    </source>
</evidence>
<dbReference type="GeneID" id="87918625"/>
<feature type="transmembrane region" description="Helical" evidence="6">
    <location>
        <begin position="334"/>
        <end position="354"/>
    </location>
</feature>
<dbReference type="Proteomes" id="UP001273209">
    <property type="component" value="Unassembled WGS sequence"/>
</dbReference>
<reference evidence="7" key="1">
    <citation type="submission" date="2023-11" db="EMBL/GenBank/DDBJ databases">
        <title>The genome sequences of three competitors of mushroom-forming fungi.</title>
        <authorList>
            <person name="Beijen E."/>
            <person name="Ohm R.A."/>
        </authorList>
    </citation>
    <scope>NUCLEOTIDE SEQUENCE</scope>
    <source>
        <strain evidence="7">CBS 100526</strain>
    </source>
</reference>
<feature type="transmembrane region" description="Helical" evidence="6">
    <location>
        <begin position="360"/>
        <end position="382"/>
    </location>
</feature>
<feature type="transmembrane region" description="Helical" evidence="6">
    <location>
        <begin position="539"/>
        <end position="559"/>
    </location>
</feature>
<dbReference type="GO" id="GO:0016020">
    <property type="term" value="C:membrane"/>
    <property type="evidence" value="ECO:0007669"/>
    <property type="project" value="UniProtKB-SubCell"/>
</dbReference>
<dbReference type="InterPro" id="IPR007568">
    <property type="entry name" value="RTA1"/>
</dbReference>
<keyword evidence="4 6" id="KW-0472">Membrane</keyword>
<name>A0AAE1IF34_9HYPO</name>
<dbReference type="RefSeq" id="XP_062756836.1">
    <property type="nucleotide sequence ID" value="XM_062898721.1"/>
</dbReference>
<evidence type="ECO:0000256" key="5">
    <source>
        <dbReference type="ARBA" id="ARBA00023242"/>
    </source>
</evidence>
<feature type="transmembrane region" description="Helical" evidence="6">
    <location>
        <begin position="449"/>
        <end position="475"/>
    </location>
</feature>
<comment type="subcellular location">
    <subcellularLocation>
        <location evidence="1">Membrane</location>
        <topology evidence="1">Multi-pass membrane protein</topology>
    </subcellularLocation>
</comment>
<evidence type="ECO:0000256" key="2">
    <source>
        <dbReference type="ARBA" id="ARBA00022692"/>
    </source>
</evidence>
<dbReference type="Pfam" id="PF11951">
    <property type="entry name" value="Fungal_trans_2"/>
    <property type="match status" value="1"/>
</dbReference>
<protein>
    <submittedName>
        <fullName evidence="7">Transcriptional regulator family: Fungal Specific TF</fullName>
    </submittedName>
</protein>
<dbReference type="PANTHER" id="PTHR31465:SF34">
    <property type="entry name" value="DOMAIN PROTEIN, PUTATIVE (AFU_ORTHOLOGUE AFUA_3G00480)-RELATED"/>
    <property type="match status" value="1"/>
</dbReference>
<feature type="transmembrane region" description="Helical" evidence="6">
    <location>
        <begin position="495"/>
        <end position="512"/>
    </location>
</feature>